<protein>
    <recommendedName>
        <fullName evidence="6">DAPG hydrolase PhiG domain-containing protein</fullName>
    </recommendedName>
</protein>
<keyword evidence="8" id="KW-1185">Reference proteome</keyword>
<sequence>MEQMAKKRVPVTDEEKQKSYYKYFEQEMAQPSPEAYAKMLNGPLRPDQVLQFKDRNRLFEPGYLEAEAGWCILPDGTGYLANLTKMPGVTPEMFDWFFAWHGLDNLRYKIWNPEDHYKAETQNRVRALDPDLTYQEKLWDTTHEITEDTGMGPDQIVINFKYPGDCGFKAELIGTDACAALVCGKGYGKGQPPFAVPPTFMTHFVREIEGGIELRSRFWMGWNYVNGRDVKVLPDGMRYPDMAAMSLALHNVKEFTNLAAILPSLYAEEKDNWR</sequence>
<dbReference type="HOGENOM" id="CLU_055313_0_0_9"/>
<dbReference type="GeneID" id="42785540"/>
<evidence type="ECO:0000256" key="2">
    <source>
        <dbReference type="ARBA" id="ARBA00022723"/>
    </source>
</evidence>
<comment type="cofactor">
    <cofactor evidence="1">
        <name>Zn(2+)</name>
        <dbReference type="ChEBI" id="CHEBI:29105"/>
    </cofactor>
</comment>
<keyword evidence="2" id="KW-0479">Metal-binding</keyword>
<comment type="similarity">
    <text evidence="5">Belongs to the DAPG/phloretin hydrolase family.</text>
</comment>
<evidence type="ECO:0000313" key="8">
    <source>
        <dbReference type="Proteomes" id="UP000016608"/>
    </source>
</evidence>
<dbReference type="Pfam" id="PF18089">
    <property type="entry name" value="DAPG_hydrolase"/>
    <property type="match status" value="1"/>
</dbReference>
<feature type="domain" description="DAPG hydrolase PhiG" evidence="6">
    <location>
        <begin position="51"/>
        <end position="267"/>
    </location>
</feature>
<gene>
    <name evidence="7" type="ORF">HMPREF0373_02688</name>
</gene>
<evidence type="ECO:0000256" key="5">
    <source>
        <dbReference type="ARBA" id="ARBA00023459"/>
    </source>
</evidence>
<evidence type="ECO:0000256" key="3">
    <source>
        <dbReference type="ARBA" id="ARBA00022801"/>
    </source>
</evidence>
<reference evidence="7 8" key="1">
    <citation type="submission" date="2013-06" db="EMBL/GenBank/DDBJ databases">
        <authorList>
            <person name="Weinstock G."/>
            <person name="Sodergren E."/>
            <person name="Lobos E.A."/>
            <person name="Fulton L."/>
            <person name="Fulton R."/>
            <person name="Courtney L."/>
            <person name="Fronick C."/>
            <person name="O'Laughlin M."/>
            <person name="Godfrey J."/>
            <person name="Wilson R.M."/>
            <person name="Miner T."/>
            <person name="Farmer C."/>
            <person name="Delehaunty K."/>
            <person name="Cordes M."/>
            <person name="Minx P."/>
            <person name="Tomlinson C."/>
            <person name="Chen J."/>
            <person name="Wollam A."/>
            <person name="Pepin K.H."/>
            <person name="Bhonagiri V."/>
            <person name="Zhang X."/>
            <person name="Warren W."/>
            <person name="Mitreva M."/>
            <person name="Mardis E.R."/>
            <person name="Wilson R.K."/>
        </authorList>
    </citation>
    <scope>NUCLEOTIDE SEQUENCE [LARGE SCALE GENOMIC DNA]</scope>
    <source>
        <strain evidence="7 8">ATCC 29099</strain>
    </source>
</reference>
<evidence type="ECO:0000259" key="6">
    <source>
        <dbReference type="Pfam" id="PF18089"/>
    </source>
</evidence>
<evidence type="ECO:0000256" key="1">
    <source>
        <dbReference type="ARBA" id="ARBA00001947"/>
    </source>
</evidence>
<accession>U2PFP1</accession>
<dbReference type="GO" id="GO:0016787">
    <property type="term" value="F:hydrolase activity"/>
    <property type="evidence" value="ECO:0007669"/>
    <property type="project" value="UniProtKB-KW"/>
</dbReference>
<dbReference type="EMBL" id="AWVJ01000163">
    <property type="protein sequence ID" value="ERK42956.1"/>
    <property type="molecule type" value="Genomic_DNA"/>
</dbReference>
<evidence type="ECO:0000313" key="7">
    <source>
        <dbReference type="EMBL" id="ERK42956.1"/>
    </source>
</evidence>
<dbReference type="GO" id="GO:0046872">
    <property type="term" value="F:metal ion binding"/>
    <property type="evidence" value="ECO:0007669"/>
    <property type="project" value="UniProtKB-KW"/>
</dbReference>
<dbReference type="Proteomes" id="UP000016608">
    <property type="component" value="Unassembled WGS sequence"/>
</dbReference>
<comment type="caution">
    <text evidence="7">The sequence shown here is derived from an EMBL/GenBank/DDBJ whole genome shotgun (WGS) entry which is preliminary data.</text>
</comment>
<evidence type="ECO:0000256" key="4">
    <source>
        <dbReference type="ARBA" id="ARBA00022833"/>
    </source>
</evidence>
<organism evidence="7 8">
    <name type="scientific">Eubacterium ramulus ATCC 29099</name>
    <dbReference type="NCBI Taxonomy" id="1256908"/>
    <lineage>
        <taxon>Bacteria</taxon>
        <taxon>Bacillati</taxon>
        <taxon>Bacillota</taxon>
        <taxon>Clostridia</taxon>
        <taxon>Eubacteriales</taxon>
        <taxon>Eubacteriaceae</taxon>
        <taxon>Eubacterium</taxon>
    </lineage>
</organism>
<dbReference type="eggNOG" id="ENOG502Z8Q4">
    <property type="taxonomic scope" value="Bacteria"/>
</dbReference>
<proteinExistence type="inferred from homology"/>
<dbReference type="RefSeq" id="WP_021737971.1">
    <property type="nucleotide sequence ID" value="NZ_KI271089.1"/>
</dbReference>
<dbReference type="AlphaFoldDB" id="U2PFP1"/>
<keyword evidence="4" id="KW-0862">Zinc</keyword>
<name>U2PFP1_EUBRA</name>
<keyword evidence="3" id="KW-0378">Hydrolase</keyword>
<dbReference type="InterPro" id="IPR041526">
    <property type="entry name" value="DAPG_hydrolase"/>
</dbReference>
<dbReference type="PATRIC" id="fig|1256908.3.peg.2473"/>